<evidence type="ECO:0000256" key="2">
    <source>
        <dbReference type="ARBA" id="ARBA00004496"/>
    </source>
</evidence>
<dbReference type="InterPro" id="IPR049560">
    <property type="entry name" value="MeTrfase_RsmB-F_NOP2_cat"/>
</dbReference>
<keyword evidence="5" id="KW-0698">rRNA processing</keyword>
<dbReference type="OrthoDB" id="9810297at2"/>
<dbReference type="FunFam" id="3.40.50.150:FF:000022">
    <property type="entry name" value="Ribosomal RNA small subunit methyltransferase B"/>
    <property type="match status" value="1"/>
</dbReference>
<evidence type="ECO:0000256" key="5">
    <source>
        <dbReference type="ARBA" id="ARBA00022552"/>
    </source>
</evidence>
<dbReference type="EC" id="2.1.1.176" evidence="3"/>
<evidence type="ECO:0000313" key="16">
    <source>
        <dbReference type="EMBL" id="RUO24614.1"/>
    </source>
</evidence>
<reference evidence="15 17" key="2">
    <citation type="submission" date="2018-06" db="EMBL/GenBank/DDBJ databases">
        <title>Genomic Encyclopedia of Type Strains, Phase III (KMG-III): the genomes of soil and plant-associated and newly described type strains.</title>
        <authorList>
            <person name="Whitman W."/>
        </authorList>
    </citation>
    <scope>NUCLEOTIDE SEQUENCE [LARGE SCALE GENOMIC DNA]</scope>
    <source>
        <strain evidence="15 17">CGMCC 1.15366</strain>
    </source>
</reference>
<keyword evidence="9 13" id="KW-0694">RNA-binding</keyword>
<accession>A0A327WVE8</accession>
<dbReference type="PRINTS" id="PR02008">
    <property type="entry name" value="RCMTFAMILY"/>
</dbReference>
<evidence type="ECO:0000313" key="15">
    <source>
        <dbReference type="EMBL" id="RAJ97005.1"/>
    </source>
</evidence>
<dbReference type="InterPro" id="IPR004573">
    <property type="entry name" value="rRNA_ssu_MeTfrase_B"/>
</dbReference>
<dbReference type="GO" id="GO:0009383">
    <property type="term" value="F:rRNA (cytosine-C5-)-methyltransferase activity"/>
    <property type="evidence" value="ECO:0007669"/>
    <property type="project" value="TreeGrafter"/>
</dbReference>
<dbReference type="Pfam" id="PF01189">
    <property type="entry name" value="Methyltr_RsmB-F"/>
    <property type="match status" value="1"/>
</dbReference>
<dbReference type="AlphaFoldDB" id="A0A327WVE8"/>
<feature type="binding site" evidence="13">
    <location>
        <position position="295"/>
    </location>
    <ligand>
        <name>S-adenosyl-L-methionine</name>
        <dbReference type="ChEBI" id="CHEBI:59789"/>
    </ligand>
</feature>
<dbReference type="Gene3D" id="3.30.70.1170">
    <property type="entry name" value="Sun protein, domain 3"/>
    <property type="match status" value="1"/>
</dbReference>
<reference evidence="16 18" key="1">
    <citation type="journal article" date="2018" name="Front. Microbiol.">
        <title>Genome-Based Analysis Reveals the Taxonomy and Diversity of the Family Idiomarinaceae.</title>
        <authorList>
            <person name="Liu Y."/>
            <person name="Lai Q."/>
            <person name="Shao Z."/>
        </authorList>
    </citation>
    <scope>NUCLEOTIDE SEQUENCE [LARGE SCALE GENOMIC DNA]</scope>
    <source>
        <strain evidence="16 18">CF12-14</strain>
    </source>
</reference>
<dbReference type="PROSITE" id="PS51686">
    <property type="entry name" value="SAM_MT_RSMB_NOP"/>
    <property type="match status" value="1"/>
</dbReference>
<dbReference type="EMBL" id="PIPK01000006">
    <property type="protein sequence ID" value="RUO24614.1"/>
    <property type="molecule type" value="Genomic_DNA"/>
</dbReference>
<organism evidence="15 17">
    <name type="scientific">Aliidiomarina maris</name>
    <dbReference type="NCBI Taxonomy" id="531312"/>
    <lineage>
        <taxon>Bacteria</taxon>
        <taxon>Pseudomonadati</taxon>
        <taxon>Pseudomonadota</taxon>
        <taxon>Gammaproteobacteria</taxon>
        <taxon>Alteromonadales</taxon>
        <taxon>Idiomarinaceae</taxon>
        <taxon>Aliidiomarina</taxon>
    </lineage>
</organism>
<proteinExistence type="inferred from homology"/>
<dbReference type="PANTHER" id="PTHR22807">
    <property type="entry name" value="NOP2 YEAST -RELATED NOL1/NOP2/FMU SUN DOMAIN-CONTAINING"/>
    <property type="match status" value="1"/>
</dbReference>
<evidence type="ECO:0000256" key="13">
    <source>
        <dbReference type="PROSITE-ProRule" id="PRU01023"/>
    </source>
</evidence>
<dbReference type="GO" id="GO:0006355">
    <property type="term" value="P:regulation of DNA-templated transcription"/>
    <property type="evidence" value="ECO:0007669"/>
    <property type="project" value="InterPro"/>
</dbReference>
<dbReference type="Pfam" id="PF01029">
    <property type="entry name" value="NusB"/>
    <property type="match status" value="1"/>
</dbReference>
<dbReference type="NCBIfam" id="NF008149">
    <property type="entry name" value="PRK10901.1"/>
    <property type="match status" value="1"/>
</dbReference>
<evidence type="ECO:0000256" key="1">
    <source>
        <dbReference type="ARBA" id="ARBA00002724"/>
    </source>
</evidence>
<dbReference type="Gene3D" id="1.10.287.730">
    <property type="entry name" value="Helix hairpin bin"/>
    <property type="match status" value="1"/>
</dbReference>
<dbReference type="InterPro" id="IPR001678">
    <property type="entry name" value="MeTrfase_RsmB-F_NOP2_dom"/>
</dbReference>
<keyword evidence="8 13" id="KW-0949">S-adenosyl-L-methionine</keyword>
<evidence type="ECO:0000313" key="18">
    <source>
        <dbReference type="Proteomes" id="UP000287865"/>
    </source>
</evidence>
<name>A0A327WVE8_9GAMM</name>
<dbReference type="Gene3D" id="3.40.50.150">
    <property type="entry name" value="Vaccinia Virus protein VP39"/>
    <property type="match status" value="1"/>
</dbReference>
<sequence length="472" mass="51825">MNQARTGESKKAKSGAAPRAAAAYALQQVLQHQRSLNQALPEAVAKFKLDASDKGLAQAVAFGVLRELPSLEWYVSQLLDKPLKSKVRIVHYLMLVGLYQLSAMRTASHAAVSASVEATVLVRQKALKGLVNAVLRGFQRQQHNLETQLAQQADKRYNHPGWLLKHLQTGYPEHWQSIVEANQHQPPMWLRVNQRYLNQQRMQLSDYQAQLSALGIESEAAVGLPQALRLKQACDVTALPGFADGAVSVQDAAAQYAAQLVPAQSGQRVLDACAAPGGKTAHLLELYDIEVDALDIEQTRLARVSENLARLHLSARIIHADASTQDWWDGALYDHILLDAPCSATGVIRRHPDIKWLRQAADIANLVTLQQQIFSNMWQLLKPGGTLIYATCSVLPHENALQVVAFLEQHTDAELIPCEGPDMAHIVAPELGAGTANTPTAMPPNTQIGLQWLPQIDGHDGFYYAVLRKAVN</sequence>
<dbReference type="RefSeq" id="WP_111569378.1">
    <property type="nucleotide sequence ID" value="NZ_PIPK01000006.1"/>
</dbReference>
<evidence type="ECO:0000256" key="4">
    <source>
        <dbReference type="ARBA" id="ARBA00022490"/>
    </source>
</evidence>
<dbReference type="GO" id="GO:0070475">
    <property type="term" value="P:rRNA base methylation"/>
    <property type="evidence" value="ECO:0007669"/>
    <property type="project" value="TreeGrafter"/>
</dbReference>
<dbReference type="Proteomes" id="UP000249203">
    <property type="component" value="Unassembled WGS sequence"/>
</dbReference>
<gene>
    <name evidence="15" type="ORF">B0I24_10668</name>
    <name evidence="16" type="ORF">CWE07_08050</name>
</gene>
<comment type="similarity">
    <text evidence="13">Belongs to the class I-like SAM-binding methyltransferase superfamily. RsmB/NOP family.</text>
</comment>
<evidence type="ECO:0000259" key="14">
    <source>
        <dbReference type="PROSITE" id="PS51686"/>
    </source>
</evidence>
<protein>
    <recommendedName>
        <fullName evidence="3">16S rRNA (cytosine(967)-C(5))-methyltransferase</fullName>
        <ecNumber evidence="3">2.1.1.176</ecNumber>
    </recommendedName>
    <alternativeName>
        <fullName evidence="10">16S rRNA m5C967 methyltransferase</fullName>
    </alternativeName>
    <alternativeName>
        <fullName evidence="11">rRNA (cytosine-C(5)-)-methyltransferase RsmB</fullName>
    </alternativeName>
</protein>
<evidence type="ECO:0000256" key="12">
    <source>
        <dbReference type="ARBA" id="ARBA00047283"/>
    </source>
</evidence>
<keyword evidence="7 13" id="KW-0808">Transferase</keyword>
<dbReference type="GO" id="GO:0005829">
    <property type="term" value="C:cytosol"/>
    <property type="evidence" value="ECO:0007669"/>
    <property type="project" value="TreeGrafter"/>
</dbReference>
<dbReference type="GO" id="GO:0003723">
    <property type="term" value="F:RNA binding"/>
    <property type="evidence" value="ECO:0007669"/>
    <property type="project" value="UniProtKB-UniRule"/>
</dbReference>
<evidence type="ECO:0000256" key="10">
    <source>
        <dbReference type="ARBA" id="ARBA00030399"/>
    </source>
</evidence>
<dbReference type="SUPFAM" id="SSF48013">
    <property type="entry name" value="NusB-like"/>
    <property type="match status" value="1"/>
</dbReference>
<comment type="catalytic activity">
    <reaction evidence="12">
        <text>cytidine(967) in 16S rRNA + S-adenosyl-L-methionine = 5-methylcytidine(967) in 16S rRNA + S-adenosyl-L-homocysteine + H(+)</text>
        <dbReference type="Rhea" id="RHEA:42748"/>
        <dbReference type="Rhea" id="RHEA-COMP:10219"/>
        <dbReference type="Rhea" id="RHEA-COMP:10220"/>
        <dbReference type="ChEBI" id="CHEBI:15378"/>
        <dbReference type="ChEBI" id="CHEBI:57856"/>
        <dbReference type="ChEBI" id="CHEBI:59789"/>
        <dbReference type="ChEBI" id="CHEBI:74483"/>
        <dbReference type="ChEBI" id="CHEBI:82748"/>
        <dbReference type="EC" id="2.1.1.176"/>
    </reaction>
</comment>
<dbReference type="Proteomes" id="UP000287865">
    <property type="component" value="Unassembled WGS sequence"/>
</dbReference>
<dbReference type="EMBL" id="QLMD01000006">
    <property type="protein sequence ID" value="RAJ97005.1"/>
    <property type="molecule type" value="Genomic_DNA"/>
</dbReference>
<feature type="domain" description="SAM-dependent MTase RsmB/NOP-type" evidence="14">
    <location>
        <begin position="178"/>
        <end position="470"/>
    </location>
</feature>
<comment type="caution">
    <text evidence="15">The sequence shown here is derived from an EMBL/GenBank/DDBJ whole genome shotgun (WGS) entry which is preliminary data.</text>
</comment>
<dbReference type="Pfam" id="PF22458">
    <property type="entry name" value="RsmF-B_ferredox"/>
    <property type="match status" value="1"/>
</dbReference>
<comment type="function">
    <text evidence="1">Specifically methylates the cytosine at position 967 (m5C967) of 16S rRNA.</text>
</comment>
<dbReference type="InterPro" id="IPR006027">
    <property type="entry name" value="NusB_RsmB_TIM44"/>
</dbReference>
<dbReference type="NCBIfam" id="TIGR00563">
    <property type="entry name" value="rsmB"/>
    <property type="match status" value="1"/>
</dbReference>
<dbReference type="Gene3D" id="1.10.940.10">
    <property type="entry name" value="NusB-like"/>
    <property type="match status" value="1"/>
</dbReference>
<evidence type="ECO:0000256" key="3">
    <source>
        <dbReference type="ARBA" id="ARBA00012140"/>
    </source>
</evidence>
<dbReference type="SUPFAM" id="SSF53335">
    <property type="entry name" value="S-adenosyl-L-methionine-dependent methyltransferases"/>
    <property type="match status" value="1"/>
</dbReference>
<dbReference type="InterPro" id="IPR023267">
    <property type="entry name" value="RCMT"/>
</dbReference>
<keyword evidence="6 13" id="KW-0489">Methyltransferase</keyword>
<feature type="active site" description="Nucleophile" evidence="13">
    <location>
        <position position="392"/>
    </location>
</feature>
<dbReference type="InterPro" id="IPR054728">
    <property type="entry name" value="RsmB-like_ferredoxin"/>
</dbReference>
<comment type="subcellular location">
    <subcellularLocation>
        <location evidence="2">Cytoplasm</location>
    </subcellularLocation>
</comment>
<dbReference type="CDD" id="cd02440">
    <property type="entry name" value="AdoMet_MTases"/>
    <property type="match status" value="1"/>
</dbReference>
<evidence type="ECO:0000256" key="9">
    <source>
        <dbReference type="ARBA" id="ARBA00022884"/>
    </source>
</evidence>
<dbReference type="InterPro" id="IPR029063">
    <property type="entry name" value="SAM-dependent_MTases_sf"/>
</dbReference>
<feature type="binding site" evidence="13">
    <location>
        <begin position="273"/>
        <end position="279"/>
    </location>
    <ligand>
        <name>S-adenosyl-L-methionine</name>
        <dbReference type="ChEBI" id="CHEBI:59789"/>
    </ligand>
</feature>
<feature type="binding site" evidence="13">
    <location>
        <position position="321"/>
    </location>
    <ligand>
        <name>S-adenosyl-L-methionine</name>
        <dbReference type="ChEBI" id="CHEBI:59789"/>
    </ligand>
</feature>
<keyword evidence="18" id="KW-1185">Reference proteome</keyword>
<evidence type="ECO:0000313" key="17">
    <source>
        <dbReference type="Proteomes" id="UP000249203"/>
    </source>
</evidence>
<keyword evidence="4" id="KW-0963">Cytoplasm</keyword>
<dbReference type="PANTHER" id="PTHR22807:SF61">
    <property type="entry name" value="NOL1_NOP2_SUN FAMILY PROTEIN _ ANTITERMINATION NUSB DOMAIN-CONTAINING PROTEIN"/>
    <property type="match status" value="1"/>
</dbReference>
<evidence type="ECO:0000256" key="11">
    <source>
        <dbReference type="ARBA" id="ARBA00031088"/>
    </source>
</evidence>
<evidence type="ECO:0000256" key="7">
    <source>
        <dbReference type="ARBA" id="ARBA00022679"/>
    </source>
</evidence>
<evidence type="ECO:0000256" key="6">
    <source>
        <dbReference type="ARBA" id="ARBA00022603"/>
    </source>
</evidence>
<dbReference type="InterPro" id="IPR035926">
    <property type="entry name" value="NusB-like_sf"/>
</dbReference>
<feature type="binding site" evidence="13">
    <location>
        <position position="339"/>
    </location>
    <ligand>
        <name>S-adenosyl-L-methionine</name>
        <dbReference type="ChEBI" id="CHEBI:59789"/>
    </ligand>
</feature>
<evidence type="ECO:0000256" key="8">
    <source>
        <dbReference type="ARBA" id="ARBA00022691"/>
    </source>
</evidence>